<dbReference type="PANTHER" id="PTHR33121:SF70">
    <property type="entry name" value="SIGNALING PROTEIN YKOW"/>
    <property type="match status" value="1"/>
</dbReference>
<feature type="domain" description="EAL" evidence="4">
    <location>
        <begin position="373"/>
        <end position="624"/>
    </location>
</feature>
<dbReference type="SUPFAM" id="SSF52172">
    <property type="entry name" value="CheY-like"/>
    <property type="match status" value="1"/>
</dbReference>
<dbReference type="Gene3D" id="3.30.70.270">
    <property type="match status" value="1"/>
</dbReference>
<evidence type="ECO:0000259" key="3">
    <source>
        <dbReference type="PROSITE" id="PS50110"/>
    </source>
</evidence>
<evidence type="ECO:0000259" key="5">
    <source>
        <dbReference type="PROSITE" id="PS50887"/>
    </source>
</evidence>
<protein>
    <submittedName>
        <fullName evidence="6">EAL domain-containing protein</fullName>
    </submittedName>
</protein>
<dbReference type="PROSITE" id="PS50883">
    <property type="entry name" value="EAL"/>
    <property type="match status" value="1"/>
</dbReference>
<dbReference type="PANTHER" id="PTHR33121">
    <property type="entry name" value="CYCLIC DI-GMP PHOSPHODIESTERASE PDEF"/>
    <property type="match status" value="1"/>
</dbReference>
<organism evidence="6 7">
    <name type="scientific">Luteimonas soli</name>
    <dbReference type="NCBI Taxonomy" id="1648966"/>
    <lineage>
        <taxon>Bacteria</taxon>
        <taxon>Pseudomonadati</taxon>
        <taxon>Pseudomonadota</taxon>
        <taxon>Gammaproteobacteria</taxon>
        <taxon>Lysobacterales</taxon>
        <taxon>Lysobacteraceae</taxon>
        <taxon>Luteimonas</taxon>
    </lineage>
</organism>
<dbReference type="InterPro" id="IPR043128">
    <property type="entry name" value="Rev_trsase/Diguanyl_cyclase"/>
</dbReference>
<dbReference type="SUPFAM" id="SSF55073">
    <property type="entry name" value="Nucleotide cyclase"/>
    <property type="match status" value="1"/>
</dbReference>
<dbReference type="InterPro" id="IPR011006">
    <property type="entry name" value="CheY-like_superfamily"/>
</dbReference>
<dbReference type="SMART" id="SM00267">
    <property type="entry name" value="GGDEF"/>
    <property type="match status" value="1"/>
</dbReference>
<dbReference type="SUPFAM" id="SSF141868">
    <property type="entry name" value="EAL domain-like"/>
    <property type="match status" value="1"/>
</dbReference>
<dbReference type="RefSeq" id="WP_386741637.1">
    <property type="nucleotide sequence ID" value="NZ_JBHRYA010000001.1"/>
</dbReference>
<dbReference type="EMBL" id="JBHRYA010000001">
    <property type="protein sequence ID" value="MFC3714695.1"/>
    <property type="molecule type" value="Genomic_DNA"/>
</dbReference>
<feature type="region of interest" description="Disordered" evidence="2">
    <location>
        <begin position="1"/>
        <end position="25"/>
    </location>
</feature>
<feature type="compositionally biased region" description="Low complexity" evidence="2">
    <location>
        <begin position="48"/>
        <end position="64"/>
    </location>
</feature>
<gene>
    <name evidence="6" type="ORF">ACFONC_00800</name>
</gene>
<dbReference type="Gene3D" id="3.40.50.2300">
    <property type="match status" value="1"/>
</dbReference>
<dbReference type="CDD" id="cd17546">
    <property type="entry name" value="REC_hyHK_CKI1_RcsC-like"/>
    <property type="match status" value="1"/>
</dbReference>
<reference evidence="7" key="1">
    <citation type="journal article" date="2019" name="Int. J. Syst. Evol. Microbiol.">
        <title>The Global Catalogue of Microorganisms (GCM) 10K type strain sequencing project: providing services to taxonomists for standard genome sequencing and annotation.</title>
        <authorList>
            <consortium name="The Broad Institute Genomics Platform"/>
            <consortium name="The Broad Institute Genome Sequencing Center for Infectious Disease"/>
            <person name="Wu L."/>
            <person name="Ma J."/>
        </authorList>
    </citation>
    <scope>NUCLEOTIDE SEQUENCE [LARGE SCALE GENOMIC DNA]</scope>
    <source>
        <strain evidence="7">KCTC 42441</strain>
    </source>
</reference>
<feature type="region of interest" description="Disordered" evidence="2">
    <location>
        <begin position="48"/>
        <end position="70"/>
    </location>
</feature>
<dbReference type="InterPro" id="IPR001633">
    <property type="entry name" value="EAL_dom"/>
</dbReference>
<dbReference type="InterPro" id="IPR035919">
    <property type="entry name" value="EAL_sf"/>
</dbReference>
<keyword evidence="7" id="KW-1185">Reference proteome</keyword>
<dbReference type="InterPro" id="IPR029787">
    <property type="entry name" value="Nucleotide_cyclase"/>
</dbReference>
<dbReference type="InterPro" id="IPR001789">
    <property type="entry name" value="Sig_transdc_resp-reg_receiver"/>
</dbReference>
<accession>A0ABV7XGX2</accession>
<evidence type="ECO:0000256" key="2">
    <source>
        <dbReference type="SAM" id="MobiDB-lite"/>
    </source>
</evidence>
<feature type="modified residue" description="4-aspartylphosphate" evidence="1">
    <location>
        <position position="127"/>
    </location>
</feature>
<dbReference type="PROSITE" id="PS50887">
    <property type="entry name" value="GGDEF"/>
    <property type="match status" value="1"/>
</dbReference>
<dbReference type="SMART" id="SM00448">
    <property type="entry name" value="REC"/>
    <property type="match status" value="1"/>
</dbReference>
<evidence type="ECO:0000313" key="6">
    <source>
        <dbReference type="EMBL" id="MFC3714695.1"/>
    </source>
</evidence>
<feature type="domain" description="Response regulatory" evidence="3">
    <location>
        <begin position="78"/>
        <end position="194"/>
    </location>
</feature>
<feature type="compositionally biased region" description="Polar residues" evidence="2">
    <location>
        <begin position="1"/>
        <end position="10"/>
    </location>
</feature>
<sequence length="624" mass="66890">MPASSRTAAANASGGARQGSAGTPAAVLRAETPPAHYWRRWCEDAPAPELPAAEGAPAANEPLPQVLPHGDGADAPYRVLIVEDDPSQALFAETVLNGTGMQARVVGVSSEVMAAMEQFRPDLVLTDLHMPGLNGTEITTLIRAHAAFAHTPIVFLTGDPDPETQFEVLQVGADDFLTKPVRPRHLIAAVESRVRRARTLERQRSGDGRHPVTGLHTRTTMLQRLGAAIPEQARGALYFVEIENTTALRDRFGYAALEGALVDTGRHVGELAGEHLVSRLNDNTFVVFAAELAAREFGTFARSLRDGITRHQLTVEGEPLRLRALVGYASLHSGFEDAGAALAAAEQALRDARQLPVGIAAHQPPEAAAAEADADRVVMLHEALMNDRFELAYQPIVAVAGGEEAQYQTLLRLRDADGNMHTAAEILPVAEAAGVLHEIDRHVLELAIAILDQRVGESRPVRLFVSQSARTLTRDGYAATLLGMLEGTRIDGPSLVIDVRQDEALVHAVALQEFCSAMVPAGVQLCLSQYSAGPEADALLAQMPLGFMRLAARYSSQLGEGAVRDEMRAAIERAHRLGLQVIGQQVEDPQAAATLWISGVDYIQGNLVQHAAGGLDFDFQNSVL</sequence>
<proteinExistence type="predicted"/>
<dbReference type="CDD" id="cd01948">
    <property type="entry name" value="EAL"/>
    <property type="match status" value="1"/>
</dbReference>
<dbReference type="Pfam" id="PF00563">
    <property type="entry name" value="EAL"/>
    <property type="match status" value="1"/>
</dbReference>
<dbReference type="PROSITE" id="PS50110">
    <property type="entry name" value="RESPONSE_REGULATORY"/>
    <property type="match status" value="1"/>
</dbReference>
<keyword evidence="1" id="KW-0597">Phosphoprotein</keyword>
<dbReference type="InterPro" id="IPR000160">
    <property type="entry name" value="GGDEF_dom"/>
</dbReference>
<name>A0ABV7XGX2_9GAMM</name>
<dbReference type="InterPro" id="IPR050706">
    <property type="entry name" value="Cyclic-di-GMP_PDE-like"/>
</dbReference>
<dbReference type="Gene3D" id="3.20.20.450">
    <property type="entry name" value="EAL domain"/>
    <property type="match status" value="1"/>
</dbReference>
<feature type="domain" description="GGDEF" evidence="5">
    <location>
        <begin position="233"/>
        <end position="367"/>
    </location>
</feature>
<dbReference type="SMART" id="SM00052">
    <property type="entry name" value="EAL"/>
    <property type="match status" value="1"/>
</dbReference>
<comment type="caution">
    <text evidence="6">The sequence shown here is derived from an EMBL/GenBank/DDBJ whole genome shotgun (WGS) entry which is preliminary data.</text>
</comment>
<evidence type="ECO:0000259" key="4">
    <source>
        <dbReference type="PROSITE" id="PS50883"/>
    </source>
</evidence>
<evidence type="ECO:0000313" key="7">
    <source>
        <dbReference type="Proteomes" id="UP001595705"/>
    </source>
</evidence>
<dbReference type="Proteomes" id="UP001595705">
    <property type="component" value="Unassembled WGS sequence"/>
</dbReference>
<evidence type="ECO:0000256" key="1">
    <source>
        <dbReference type="PROSITE-ProRule" id="PRU00169"/>
    </source>
</evidence>
<dbReference type="Pfam" id="PF00990">
    <property type="entry name" value="GGDEF"/>
    <property type="match status" value="1"/>
</dbReference>
<dbReference type="Pfam" id="PF00072">
    <property type="entry name" value="Response_reg"/>
    <property type="match status" value="1"/>
</dbReference>